<accession>A0ABR1MI04</accession>
<evidence type="ECO:0000313" key="2">
    <source>
        <dbReference type="Proteomes" id="UP001365128"/>
    </source>
</evidence>
<evidence type="ECO:0000313" key="1">
    <source>
        <dbReference type="EMBL" id="KAK7550040.1"/>
    </source>
</evidence>
<keyword evidence="2" id="KW-1185">Reference proteome</keyword>
<organism evidence="1 2">
    <name type="scientific">Phyllosticta citricarpa</name>
    <dbReference type="NCBI Taxonomy" id="55181"/>
    <lineage>
        <taxon>Eukaryota</taxon>
        <taxon>Fungi</taxon>
        <taxon>Dikarya</taxon>
        <taxon>Ascomycota</taxon>
        <taxon>Pezizomycotina</taxon>
        <taxon>Dothideomycetes</taxon>
        <taxon>Dothideomycetes incertae sedis</taxon>
        <taxon>Botryosphaeriales</taxon>
        <taxon>Phyllostictaceae</taxon>
        <taxon>Phyllosticta</taxon>
    </lineage>
</organism>
<dbReference type="Proteomes" id="UP001365128">
    <property type="component" value="Unassembled WGS sequence"/>
</dbReference>
<reference evidence="1 2" key="1">
    <citation type="submission" date="2024-04" db="EMBL/GenBank/DDBJ databases">
        <title>Phyllosticta paracitricarpa is synonymous to the EU quarantine fungus P. citricarpa based on phylogenomic analyses.</title>
        <authorList>
            <consortium name="Lawrence Berkeley National Laboratory"/>
            <person name="Van Ingen-Buijs V.A."/>
            <person name="Van Westerhoven A.C."/>
            <person name="Haridas S."/>
            <person name="Skiadas P."/>
            <person name="Martin F."/>
            <person name="Groenewald J.Z."/>
            <person name="Crous P.W."/>
            <person name="Seidl M.F."/>
        </authorList>
    </citation>
    <scope>NUCLEOTIDE SEQUENCE [LARGE SCALE GENOMIC DNA]</scope>
    <source>
        <strain evidence="1 2">CBS 122670</strain>
    </source>
</reference>
<protein>
    <submittedName>
        <fullName evidence="1">Uncharacterized protein</fullName>
    </submittedName>
</protein>
<gene>
    <name evidence="1" type="ORF">IWX46DRAFT_440544</name>
</gene>
<name>A0ABR1MI04_9PEZI</name>
<proteinExistence type="predicted"/>
<comment type="caution">
    <text evidence="1">The sequence shown here is derived from an EMBL/GenBank/DDBJ whole genome shotgun (WGS) entry which is preliminary data.</text>
</comment>
<sequence length="247" mass="27512">MWALRRREIATSFMLPKPQGHFNTLLLLARSSRPASVVADHWHVVAMAQLIASGPWQPFFLLFSNPFRLPRPRGTTSATSRLYRGRLVCSSLPQQLPVRHALQHVLWLALVGGPGDSTVDVRPSTDFRTGAWNVTSQPPAKGLSRVMRTRCYSHVVIQRLCGSWTQTQTGPLSPARPSALPRFRNAKFTYPVTWESVGAPPNQNIPLLWPNQARTSSPSVWLSTHRPWICDACAVADITTCNVTQST</sequence>
<dbReference type="EMBL" id="JBBPDW010000008">
    <property type="protein sequence ID" value="KAK7550040.1"/>
    <property type="molecule type" value="Genomic_DNA"/>
</dbReference>